<dbReference type="GO" id="GO:0006108">
    <property type="term" value="P:malate metabolic process"/>
    <property type="evidence" value="ECO:0007669"/>
    <property type="project" value="InterPro"/>
</dbReference>
<keyword evidence="1" id="KW-0560">Oxidoreductase</keyword>
<evidence type="ECO:0000313" key="3">
    <source>
        <dbReference type="EMBL" id="CAH0559111.1"/>
    </source>
</evidence>
<dbReference type="Proteomes" id="UP001154078">
    <property type="component" value="Chromosome 6"/>
</dbReference>
<name>A0A9P0BCL2_BRAAE</name>
<dbReference type="PANTHER" id="PTHR23382">
    <property type="entry name" value="MALATE DEHYDROGENASE"/>
    <property type="match status" value="1"/>
</dbReference>
<dbReference type="Pfam" id="PF02866">
    <property type="entry name" value="Ldh_1_C"/>
    <property type="match status" value="1"/>
</dbReference>
<dbReference type="OrthoDB" id="1510206at2759"/>
<dbReference type="AlphaFoldDB" id="A0A9P0BCL2"/>
<dbReference type="GO" id="GO:0016616">
    <property type="term" value="F:oxidoreductase activity, acting on the CH-OH group of donors, NAD or NADP as acceptor"/>
    <property type="evidence" value="ECO:0007669"/>
    <property type="project" value="InterPro"/>
</dbReference>
<dbReference type="EMBL" id="OV121137">
    <property type="protein sequence ID" value="CAH0559111.1"/>
    <property type="molecule type" value="Genomic_DNA"/>
</dbReference>
<keyword evidence="4" id="KW-1185">Reference proteome</keyword>
<evidence type="ECO:0000256" key="1">
    <source>
        <dbReference type="ARBA" id="ARBA00023002"/>
    </source>
</evidence>
<proteinExistence type="predicted"/>
<gene>
    <name evidence="3" type="ORF">MELIAE_LOCUS9269</name>
</gene>
<organism evidence="3 4">
    <name type="scientific">Brassicogethes aeneus</name>
    <name type="common">Rape pollen beetle</name>
    <name type="synonym">Meligethes aeneus</name>
    <dbReference type="NCBI Taxonomy" id="1431903"/>
    <lineage>
        <taxon>Eukaryota</taxon>
        <taxon>Metazoa</taxon>
        <taxon>Ecdysozoa</taxon>
        <taxon>Arthropoda</taxon>
        <taxon>Hexapoda</taxon>
        <taxon>Insecta</taxon>
        <taxon>Pterygota</taxon>
        <taxon>Neoptera</taxon>
        <taxon>Endopterygota</taxon>
        <taxon>Coleoptera</taxon>
        <taxon>Polyphaga</taxon>
        <taxon>Cucujiformia</taxon>
        <taxon>Nitidulidae</taxon>
        <taxon>Meligethinae</taxon>
        <taxon>Brassicogethes</taxon>
    </lineage>
</organism>
<dbReference type="GO" id="GO:0016615">
    <property type="term" value="F:malate dehydrogenase activity"/>
    <property type="evidence" value="ECO:0007669"/>
    <property type="project" value="InterPro"/>
</dbReference>
<evidence type="ECO:0000313" key="4">
    <source>
        <dbReference type="Proteomes" id="UP001154078"/>
    </source>
</evidence>
<dbReference type="InterPro" id="IPR010945">
    <property type="entry name" value="Malate_DH_type2"/>
</dbReference>
<sequence>MPYERAVNAVDNSTLPLGVIRAELRYLSHLIRDEDIFMKEIYEMMDKKINVLKTETILSKVKCIMDVIRIWYDKDYESIISLGVYSTGCFGLPRGIVMSQPVCLSKAGYFVPCEDFPVTKHSQERILKIAKGLRHCIEQVKKQEEEQKKKMAIDNPLYTML</sequence>
<accession>A0A9P0BCL2</accession>
<feature type="domain" description="Lactate/malate dehydrogenase C-terminal" evidence="2">
    <location>
        <begin position="54"/>
        <end position="142"/>
    </location>
</feature>
<reference evidence="3" key="1">
    <citation type="submission" date="2021-12" db="EMBL/GenBank/DDBJ databases">
        <authorList>
            <person name="King R."/>
        </authorList>
    </citation>
    <scope>NUCLEOTIDE SEQUENCE</scope>
</reference>
<dbReference type="InterPro" id="IPR022383">
    <property type="entry name" value="Lactate/malate_DH_C"/>
</dbReference>
<dbReference type="InterPro" id="IPR015955">
    <property type="entry name" value="Lactate_DH/Glyco_Ohase_4_C"/>
</dbReference>
<dbReference type="SUPFAM" id="SSF56327">
    <property type="entry name" value="LDH C-terminal domain-like"/>
    <property type="match status" value="1"/>
</dbReference>
<evidence type="ECO:0000259" key="2">
    <source>
        <dbReference type="Pfam" id="PF02866"/>
    </source>
</evidence>
<protein>
    <recommendedName>
        <fullName evidence="2">Lactate/malate dehydrogenase C-terminal domain-containing protein</fullName>
    </recommendedName>
</protein>
<dbReference type="Gene3D" id="3.90.110.10">
    <property type="entry name" value="Lactate dehydrogenase/glycoside hydrolase, family 4, C-terminal"/>
    <property type="match status" value="1"/>
</dbReference>